<comment type="caution">
    <text evidence="3">The sequence shown here is derived from an EMBL/GenBank/DDBJ whole genome shotgun (WGS) entry which is preliminary data.</text>
</comment>
<dbReference type="EMBL" id="JACHMN010000003">
    <property type="protein sequence ID" value="MBB5872970.1"/>
    <property type="molecule type" value="Genomic_DNA"/>
</dbReference>
<dbReference type="Pfam" id="PF01025">
    <property type="entry name" value="GrpE"/>
    <property type="match status" value="1"/>
</dbReference>
<feature type="region of interest" description="Disordered" evidence="2">
    <location>
        <begin position="1"/>
        <end position="26"/>
    </location>
</feature>
<dbReference type="InterPro" id="IPR000740">
    <property type="entry name" value="GrpE"/>
</dbReference>
<gene>
    <name evidence="3" type="ORF">F4553_006404</name>
</gene>
<dbReference type="GO" id="GO:0000774">
    <property type="term" value="F:adenyl-nucleotide exchange factor activity"/>
    <property type="evidence" value="ECO:0007669"/>
    <property type="project" value="InterPro"/>
</dbReference>
<dbReference type="InterPro" id="IPR009012">
    <property type="entry name" value="GrpE_head"/>
</dbReference>
<dbReference type="AlphaFoldDB" id="A0A841C1X1"/>
<evidence type="ECO:0000313" key="4">
    <source>
        <dbReference type="Proteomes" id="UP000587527"/>
    </source>
</evidence>
<reference evidence="3 4" key="1">
    <citation type="submission" date="2020-08" db="EMBL/GenBank/DDBJ databases">
        <title>Sequencing the genomes of 1000 actinobacteria strains.</title>
        <authorList>
            <person name="Klenk H.-P."/>
        </authorList>
    </citation>
    <scope>NUCLEOTIDE SEQUENCE [LARGE SCALE GENOMIC DNA]</scope>
    <source>
        <strain evidence="3 4">DSM 45362</strain>
    </source>
</reference>
<evidence type="ECO:0000256" key="2">
    <source>
        <dbReference type="SAM" id="MobiDB-lite"/>
    </source>
</evidence>
<protein>
    <submittedName>
        <fullName evidence="3">Molecular chaperone GrpE</fullName>
    </submittedName>
</protein>
<dbReference type="Proteomes" id="UP000587527">
    <property type="component" value="Unassembled WGS sequence"/>
</dbReference>
<name>A0A841C1X1_9ACTN</name>
<keyword evidence="4" id="KW-1185">Reference proteome</keyword>
<proteinExistence type="predicted"/>
<dbReference type="RefSeq" id="WP_184843408.1">
    <property type="nucleotide sequence ID" value="NZ_JACHMN010000003.1"/>
</dbReference>
<evidence type="ECO:0000313" key="3">
    <source>
        <dbReference type="EMBL" id="MBB5872970.1"/>
    </source>
</evidence>
<dbReference type="GO" id="GO:0042803">
    <property type="term" value="F:protein homodimerization activity"/>
    <property type="evidence" value="ECO:0007669"/>
    <property type="project" value="InterPro"/>
</dbReference>
<dbReference type="Gene3D" id="2.30.22.10">
    <property type="entry name" value="Head domain of nucleotide exchange factor GrpE"/>
    <property type="match status" value="1"/>
</dbReference>
<accession>A0A841C1X1</accession>
<sequence>MSELTTDPAPSRTDEGAVPGPPGPDVAELLVEIRTQLARDNDRAAARERVIDRLHDENQLLRGGEHRQLLRPVLTDLQHLRNDLIRQAASLPLELTAADAANLLASFADSVELILERAGVQILPVEAGDRFDPSRHRAAGIVPATTAEEDGTVAEKLADGYFDLTVQRPAAPAVVRVRRWTPPAATGEPNTQENS</sequence>
<dbReference type="GO" id="GO:0006457">
    <property type="term" value="P:protein folding"/>
    <property type="evidence" value="ECO:0007669"/>
    <property type="project" value="InterPro"/>
</dbReference>
<evidence type="ECO:0000256" key="1">
    <source>
        <dbReference type="ARBA" id="ARBA00023186"/>
    </source>
</evidence>
<keyword evidence="1" id="KW-0143">Chaperone</keyword>
<organism evidence="3 4">
    <name type="scientific">Allocatelliglobosispora scoriae</name>
    <dbReference type="NCBI Taxonomy" id="643052"/>
    <lineage>
        <taxon>Bacteria</taxon>
        <taxon>Bacillati</taxon>
        <taxon>Actinomycetota</taxon>
        <taxon>Actinomycetes</taxon>
        <taxon>Micromonosporales</taxon>
        <taxon>Micromonosporaceae</taxon>
        <taxon>Allocatelliglobosispora</taxon>
    </lineage>
</organism>
<dbReference type="GO" id="GO:0051087">
    <property type="term" value="F:protein-folding chaperone binding"/>
    <property type="evidence" value="ECO:0007669"/>
    <property type="project" value="InterPro"/>
</dbReference>